<sequence>MAPPKATYYARLPPQPHHDDQNYVVLPLYNPFRTRRSRIISTAGLLLSLTVVYIFWPSHPECKIVRFKLNRINVHTVPHFTIDISMLITVKVRNPAAYSMHYRALDVVVGYRGKRLGHVRSDDGHVKARGTSYVDAELEFVGIGVLSDVVFLLEDLAKGTVLFDTVTEIGGQLGLLFFDFPLKAKLSCEVLVNTVNQTIVRQNCFRE</sequence>
<organism evidence="1 2">
    <name type="scientific">Bauhinia variegata</name>
    <name type="common">Purple orchid tree</name>
    <name type="synonym">Phanera variegata</name>
    <dbReference type="NCBI Taxonomy" id="167791"/>
    <lineage>
        <taxon>Eukaryota</taxon>
        <taxon>Viridiplantae</taxon>
        <taxon>Streptophyta</taxon>
        <taxon>Embryophyta</taxon>
        <taxon>Tracheophyta</taxon>
        <taxon>Spermatophyta</taxon>
        <taxon>Magnoliopsida</taxon>
        <taxon>eudicotyledons</taxon>
        <taxon>Gunneridae</taxon>
        <taxon>Pentapetalae</taxon>
        <taxon>rosids</taxon>
        <taxon>fabids</taxon>
        <taxon>Fabales</taxon>
        <taxon>Fabaceae</taxon>
        <taxon>Cercidoideae</taxon>
        <taxon>Cercideae</taxon>
        <taxon>Bauhiniinae</taxon>
        <taxon>Bauhinia</taxon>
    </lineage>
</organism>
<evidence type="ECO:0000313" key="2">
    <source>
        <dbReference type="Proteomes" id="UP000828941"/>
    </source>
</evidence>
<dbReference type="EMBL" id="CM039427">
    <property type="protein sequence ID" value="KAI4355658.1"/>
    <property type="molecule type" value="Genomic_DNA"/>
</dbReference>
<evidence type="ECO:0000313" key="1">
    <source>
        <dbReference type="EMBL" id="KAI4355658.1"/>
    </source>
</evidence>
<protein>
    <submittedName>
        <fullName evidence="1">Uncharacterized protein</fullName>
    </submittedName>
</protein>
<name>A0ACB9Q4A5_BAUVA</name>
<keyword evidence="2" id="KW-1185">Reference proteome</keyword>
<reference evidence="1 2" key="1">
    <citation type="journal article" date="2022" name="DNA Res.">
        <title>Chromosomal-level genome assembly of the orchid tree Bauhinia variegata (Leguminosae; Cercidoideae) supports the allotetraploid origin hypothesis of Bauhinia.</title>
        <authorList>
            <person name="Zhong Y."/>
            <person name="Chen Y."/>
            <person name="Zheng D."/>
            <person name="Pang J."/>
            <person name="Liu Y."/>
            <person name="Luo S."/>
            <person name="Meng S."/>
            <person name="Qian L."/>
            <person name="Wei D."/>
            <person name="Dai S."/>
            <person name="Zhou R."/>
        </authorList>
    </citation>
    <scope>NUCLEOTIDE SEQUENCE [LARGE SCALE GENOMIC DNA]</scope>
    <source>
        <strain evidence="1">BV-YZ2020</strain>
    </source>
</reference>
<dbReference type="Proteomes" id="UP000828941">
    <property type="component" value="Chromosome 2"/>
</dbReference>
<accession>A0ACB9Q4A5</accession>
<gene>
    <name evidence="1" type="ORF">L6164_004407</name>
</gene>
<proteinExistence type="predicted"/>
<comment type="caution">
    <text evidence="1">The sequence shown here is derived from an EMBL/GenBank/DDBJ whole genome shotgun (WGS) entry which is preliminary data.</text>
</comment>